<accession>A0ABD0KHH3</accession>
<dbReference type="PANTHER" id="PTHR28511:SF1">
    <property type="entry name" value="ENDONUCLEASE V"/>
    <property type="match status" value="1"/>
</dbReference>
<evidence type="ECO:0000313" key="6">
    <source>
        <dbReference type="EMBL" id="KAK7486440.1"/>
    </source>
</evidence>
<keyword evidence="4" id="KW-0255">Endonuclease</keyword>
<dbReference type="GO" id="GO:0016787">
    <property type="term" value="F:hydrolase activity"/>
    <property type="evidence" value="ECO:0007669"/>
    <property type="project" value="UniProtKB-KW"/>
</dbReference>
<dbReference type="AlphaFoldDB" id="A0ABD0KHH3"/>
<name>A0ABD0KHH3_9CAEN</name>
<keyword evidence="3" id="KW-0540">Nuclease</keyword>
<comment type="caution">
    <text evidence="6">The sequence shown here is derived from an EMBL/GenBank/DDBJ whole genome shotgun (WGS) entry which is preliminary data.</text>
</comment>
<keyword evidence="7" id="KW-1185">Reference proteome</keyword>
<dbReference type="GO" id="GO:0005737">
    <property type="term" value="C:cytoplasm"/>
    <property type="evidence" value="ECO:0007669"/>
    <property type="project" value="UniProtKB-SubCell"/>
</dbReference>
<dbReference type="Proteomes" id="UP001519460">
    <property type="component" value="Unassembled WGS sequence"/>
</dbReference>
<dbReference type="PANTHER" id="PTHR28511">
    <property type="entry name" value="ENDONUCLEASE V"/>
    <property type="match status" value="1"/>
</dbReference>
<protein>
    <recommendedName>
        <fullName evidence="8">Endonuclease V</fullName>
    </recommendedName>
</protein>
<evidence type="ECO:0000256" key="2">
    <source>
        <dbReference type="ARBA" id="ARBA00022490"/>
    </source>
</evidence>
<evidence type="ECO:0000256" key="4">
    <source>
        <dbReference type="ARBA" id="ARBA00022759"/>
    </source>
</evidence>
<evidence type="ECO:0000256" key="5">
    <source>
        <dbReference type="ARBA" id="ARBA00022801"/>
    </source>
</evidence>
<proteinExistence type="inferred from homology"/>
<keyword evidence="2" id="KW-0963">Cytoplasm</keyword>
<evidence type="ECO:0000256" key="3">
    <source>
        <dbReference type="ARBA" id="ARBA00022722"/>
    </source>
</evidence>
<keyword evidence="5" id="KW-0378">Hydrolase</keyword>
<dbReference type="CDD" id="cd06559">
    <property type="entry name" value="Endonuclease_V"/>
    <property type="match status" value="1"/>
</dbReference>
<comment type="subcellular location">
    <subcellularLocation>
        <location evidence="1">Cytoplasm</location>
    </subcellularLocation>
</comment>
<gene>
    <name evidence="6" type="ORF">BaRGS_00022364</name>
</gene>
<evidence type="ECO:0000256" key="1">
    <source>
        <dbReference type="ARBA" id="ARBA00004496"/>
    </source>
</evidence>
<evidence type="ECO:0008006" key="8">
    <source>
        <dbReference type="Google" id="ProtNLM"/>
    </source>
</evidence>
<dbReference type="HAMAP" id="MF_00801">
    <property type="entry name" value="Endonuclease_5"/>
    <property type="match status" value="1"/>
</dbReference>
<organism evidence="6 7">
    <name type="scientific">Batillaria attramentaria</name>
    <dbReference type="NCBI Taxonomy" id="370345"/>
    <lineage>
        <taxon>Eukaryota</taxon>
        <taxon>Metazoa</taxon>
        <taxon>Spiralia</taxon>
        <taxon>Lophotrochozoa</taxon>
        <taxon>Mollusca</taxon>
        <taxon>Gastropoda</taxon>
        <taxon>Caenogastropoda</taxon>
        <taxon>Sorbeoconcha</taxon>
        <taxon>Cerithioidea</taxon>
        <taxon>Batillariidae</taxon>
        <taxon>Batillaria</taxon>
    </lineage>
</organism>
<dbReference type="Pfam" id="PF04493">
    <property type="entry name" value="Endonuclease_5"/>
    <property type="match status" value="1"/>
</dbReference>
<reference evidence="6 7" key="1">
    <citation type="journal article" date="2023" name="Sci. Data">
        <title>Genome assembly of the Korean intertidal mud-creeper Batillaria attramentaria.</title>
        <authorList>
            <person name="Patra A.K."/>
            <person name="Ho P.T."/>
            <person name="Jun S."/>
            <person name="Lee S.J."/>
            <person name="Kim Y."/>
            <person name="Won Y.J."/>
        </authorList>
    </citation>
    <scope>NUCLEOTIDE SEQUENCE [LARGE SCALE GENOMIC DNA]</scope>
    <source>
        <strain evidence="6">Wonlab-2016</strain>
    </source>
</reference>
<dbReference type="GO" id="GO:0004519">
    <property type="term" value="F:endonuclease activity"/>
    <property type="evidence" value="ECO:0007669"/>
    <property type="project" value="UniProtKB-KW"/>
</dbReference>
<dbReference type="InterPro" id="IPR007581">
    <property type="entry name" value="Endonuclease-V"/>
</dbReference>
<dbReference type="EMBL" id="JACVVK020000179">
    <property type="protein sequence ID" value="KAK7486440.1"/>
    <property type="molecule type" value="Genomic_DNA"/>
</dbReference>
<evidence type="ECO:0000313" key="7">
    <source>
        <dbReference type="Proteomes" id="UP001519460"/>
    </source>
</evidence>
<dbReference type="Gene3D" id="3.30.2170.10">
    <property type="entry name" value="archaeoglobus fulgidus dsm 4304 superfamily"/>
    <property type="match status" value="1"/>
</dbReference>
<sequence length="430" mass="48281">MDSCGACGILKTPFILWNSDRRYCRACSCNQDPEKAHRTPCGQAYCRNCGFLLDSSQVDTDDQDFCSACMFVKEVLQLPESFNKSCNCECCSNHYSSLQETEAFDSCGTQPVNVTLREECSSKNKQKSKKAKKKRVGLVEAQQDGHSEYVSVCKQGDADSQDMSWTGDWGMDNWTKDDWTAPADDWGKAVADWSADVRAEDQVEEEIRQRWEREQLDLKKKFLSEDAPDIKKMLRAIRNKDTNETFYIGGVDISFIKGNSVDACAALVIVSFPDLKVVYRRLEMVKLTAPYIPGFLAFREVDFLVQLYNTMLQTAPQYKPSVIFVDGNGQLHPREFGLACQLGVLLDVPCVGVAKTLMHVDGIEDGAVRSTDNAPNPIYVSVGHHISISSAVTLVQECCKYRIPEPTRHADMFSRQYLADGKRDPEEIIG</sequence>